<evidence type="ECO:0008006" key="9">
    <source>
        <dbReference type="Google" id="ProtNLM"/>
    </source>
</evidence>
<evidence type="ECO:0000256" key="1">
    <source>
        <dbReference type="ARBA" id="ARBA00001946"/>
    </source>
</evidence>
<evidence type="ECO:0000256" key="2">
    <source>
        <dbReference type="ARBA" id="ARBA00006706"/>
    </source>
</evidence>
<comment type="cofactor">
    <cofactor evidence="1">
        <name>Mg(2+)</name>
        <dbReference type="ChEBI" id="CHEBI:18420"/>
    </cofactor>
</comment>
<organism evidence="7 8">
    <name type="scientific">Porphyromonas cangingivalis</name>
    <dbReference type="NCBI Taxonomy" id="36874"/>
    <lineage>
        <taxon>Bacteria</taxon>
        <taxon>Pseudomonadati</taxon>
        <taxon>Bacteroidota</taxon>
        <taxon>Bacteroidia</taxon>
        <taxon>Bacteroidales</taxon>
        <taxon>Porphyromonadaceae</taxon>
        <taxon>Porphyromonas</taxon>
    </lineage>
</organism>
<dbReference type="AlphaFoldDB" id="A0A0A2EWM9"/>
<keyword evidence="5" id="KW-0460">Magnesium</keyword>
<dbReference type="eggNOG" id="COG0142">
    <property type="taxonomic scope" value="Bacteria"/>
</dbReference>
<dbReference type="RefSeq" id="WP_036849873.1">
    <property type="nucleotide sequence ID" value="NZ_JQJD01000001.1"/>
</dbReference>
<evidence type="ECO:0000313" key="8">
    <source>
        <dbReference type="Proteomes" id="UP000030125"/>
    </source>
</evidence>
<dbReference type="GO" id="GO:0008299">
    <property type="term" value="P:isoprenoid biosynthetic process"/>
    <property type="evidence" value="ECO:0007669"/>
    <property type="project" value="InterPro"/>
</dbReference>
<dbReference type="InterPro" id="IPR008949">
    <property type="entry name" value="Isoprenoid_synthase_dom_sf"/>
</dbReference>
<dbReference type="SFLD" id="SFLDG01017">
    <property type="entry name" value="Polyprenyl_Transferase_Like"/>
    <property type="match status" value="1"/>
</dbReference>
<dbReference type="PROSITE" id="PS00444">
    <property type="entry name" value="POLYPRENYL_SYNTHASE_2"/>
    <property type="match status" value="1"/>
</dbReference>
<dbReference type="Pfam" id="PF00348">
    <property type="entry name" value="polyprenyl_synt"/>
    <property type="match status" value="1"/>
</dbReference>
<comment type="caution">
    <text evidence="7">The sequence shown here is derived from an EMBL/GenBank/DDBJ whole genome shotgun (WGS) entry which is preliminary data.</text>
</comment>
<evidence type="ECO:0000256" key="6">
    <source>
        <dbReference type="RuleBase" id="RU004466"/>
    </source>
</evidence>
<evidence type="ECO:0000313" key="7">
    <source>
        <dbReference type="EMBL" id="KGN83286.1"/>
    </source>
</evidence>
<dbReference type="InterPro" id="IPR033749">
    <property type="entry name" value="Polyprenyl_synt_CS"/>
</dbReference>
<dbReference type="GO" id="GO:0046872">
    <property type="term" value="F:metal ion binding"/>
    <property type="evidence" value="ECO:0007669"/>
    <property type="project" value="UniProtKB-KW"/>
</dbReference>
<keyword evidence="3 6" id="KW-0808">Transferase</keyword>
<dbReference type="GO" id="GO:0004659">
    <property type="term" value="F:prenyltransferase activity"/>
    <property type="evidence" value="ECO:0007669"/>
    <property type="project" value="InterPro"/>
</dbReference>
<dbReference type="PROSITE" id="PS00723">
    <property type="entry name" value="POLYPRENYL_SYNTHASE_1"/>
    <property type="match status" value="1"/>
</dbReference>
<dbReference type="STRING" id="36874.HQ34_08530"/>
<reference evidence="7 8" key="1">
    <citation type="submission" date="2014-08" db="EMBL/GenBank/DDBJ databases">
        <title>Porphyromonas cangingivalis strain:COT-109_OH1386 Genome sequencing.</title>
        <authorList>
            <person name="Wallis C."/>
            <person name="Deusch O."/>
            <person name="O'Flynn C."/>
            <person name="Davis I."/>
            <person name="Jospin G."/>
            <person name="Darling A.E."/>
            <person name="Coil D.A."/>
            <person name="Alexiev A."/>
            <person name="Horsfall A."/>
            <person name="Kirkwood N."/>
            <person name="Harris S."/>
            <person name="Eisen J.A."/>
        </authorList>
    </citation>
    <scope>NUCLEOTIDE SEQUENCE [LARGE SCALE GENOMIC DNA]</scope>
    <source>
        <strain evidence="8">COT-109 OH1386</strain>
    </source>
</reference>
<dbReference type="EMBL" id="JQJD01000001">
    <property type="protein sequence ID" value="KGN83286.1"/>
    <property type="molecule type" value="Genomic_DNA"/>
</dbReference>
<accession>A0A0A2EWM9</accession>
<sequence length="325" mass="36357">MNKEQEYLLREVERALERVITDSDRPKELYEPIKYGLSMGGKRLRPVLALLAYRLFAPQGDLAIPLRAAVALEVFHNFTLLHDDLMDDAPMRRGQPTVYRKWDANTAILSGDAMMIVAYRELATLPAELLKPVLEEFNAMALGVCEGQQYDMDFEHRRDVSVDEYMSMIHYKTSCLIASSMKIGALIAGATTEQCERIYKVGDALGLAFQLMDDYLDIWGTASFGKRKGGDILEEKKTWLLIKALELASREGTLALSEALALKDEEAKIAEVTKYYEAKGLDKQLLGLVSHYSAQAVSLLEGLNINEVCAEVLKGIIISLTAREL</sequence>
<dbReference type="PANTHER" id="PTHR12001">
    <property type="entry name" value="GERANYLGERANYL PYROPHOSPHATE SYNTHASE"/>
    <property type="match status" value="1"/>
</dbReference>
<keyword evidence="8" id="KW-1185">Reference proteome</keyword>
<dbReference type="SUPFAM" id="SSF48576">
    <property type="entry name" value="Terpenoid synthases"/>
    <property type="match status" value="1"/>
</dbReference>
<proteinExistence type="inferred from homology"/>
<dbReference type="Gene3D" id="1.10.600.10">
    <property type="entry name" value="Farnesyl Diphosphate Synthase"/>
    <property type="match status" value="1"/>
</dbReference>
<evidence type="ECO:0000256" key="5">
    <source>
        <dbReference type="ARBA" id="ARBA00022842"/>
    </source>
</evidence>
<gene>
    <name evidence="7" type="ORF">HQ35_00520</name>
</gene>
<dbReference type="PANTHER" id="PTHR12001:SF85">
    <property type="entry name" value="SHORT CHAIN ISOPRENYL DIPHOSPHATE SYNTHASE"/>
    <property type="match status" value="1"/>
</dbReference>
<comment type="similarity">
    <text evidence="2 6">Belongs to the FPP/GGPP synthase family.</text>
</comment>
<protein>
    <recommendedName>
        <fullName evidence="9">Geranylgeranyl diphosphate synthase, type II</fullName>
    </recommendedName>
</protein>
<keyword evidence="4" id="KW-0479">Metal-binding</keyword>
<dbReference type="SFLD" id="SFLDS00005">
    <property type="entry name" value="Isoprenoid_Synthase_Type_I"/>
    <property type="match status" value="1"/>
</dbReference>
<evidence type="ECO:0000256" key="4">
    <source>
        <dbReference type="ARBA" id="ARBA00022723"/>
    </source>
</evidence>
<evidence type="ECO:0000256" key="3">
    <source>
        <dbReference type="ARBA" id="ARBA00022679"/>
    </source>
</evidence>
<dbReference type="InterPro" id="IPR000092">
    <property type="entry name" value="Polyprenyl_synt"/>
</dbReference>
<name>A0A0A2EWM9_PORCN</name>
<dbReference type="CDD" id="cd00685">
    <property type="entry name" value="Trans_IPPS_HT"/>
    <property type="match status" value="1"/>
</dbReference>
<dbReference type="OrthoDB" id="9805316at2"/>
<dbReference type="Proteomes" id="UP000030125">
    <property type="component" value="Unassembled WGS sequence"/>
</dbReference>